<feature type="binding site" evidence="9">
    <location>
        <begin position="19"/>
        <end position="20"/>
    </location>
    <ligand>
        <name>ATP</name>
        <dbReference type="ChEBI" id="CHEBI:30616"/>
    </ligand>
</feature>
<keyword evidence="6 9" id="KW-0648">Protein biosynthesis</keyword>
<dbReference type="Gene3D" id="3.40.50.620">
    <property type="entry name" value="HUPs"/>
    <property type="match status" value="1"/>
</dbReference>
<protein>
    <recommendedName>
        <fullName evidence="9">Tryptophan--tRNA ligase</fullName>
        <ecNumber evidence="9">6.1.1.2</ecNumber>
    </recommendedName>
    <alternativeName>
        <fullName evidence="9">Tryptophanyl-tRNA synthetase</fullName>
        <shortName evidence="9">TrpRS</shortName>
    </alternativeName>
</protein>
<dbReference type="Pfam" id="PF00579">
    <property type="entry name" value="tRNA-synt_1b"/>
    <property type="match status" value="1"/>
</dbReference>
<feature type="short sequence motif" description="'HIGH' region" evidence="9">
    <location>
        <begin position="12"/>
        <end position="20"/>
    </location>
</feature>
<dbReference type="NCBIfam" id="NF009207">
    <property type="entry name" value="PRK12556.1"/>
    <property type="match status" value="1"/>
</dbReference>
<evidence type="ECO:0000256" key="4">
    <source>
        <dbReference type="ARBA" id="ARBA00022741"/>
    </source>
</evidence>
<keyword evidence="5 9" id="KW-0067">ATP-binding</keyword>
<dbReference type="SUPFAM" id="SSF52374">
    <property type="entry name" value="Nucleotidylyl transferase"/>
    <property type="match status" value="1"/>
</dbReference>
<dbReference type="PANTHER" id="PTHR43766:SF1">
    <property type="entry name" value="TRYPTOPHAN--TRNA LIGASE, MITOCHONDRIAL"/>
    <property type="match status" value="1"/>
</dbReference>
<dbReference type="InterPro" id="IPR002306">
    <property type="entry name" value="Trp-tRNA-ligase"/>
</dbReference>
<comment type="similarity">
    <text evidence="1 9 10">Belongs to the class-I aminoacyl-tRNA synthetase family.</text>
</comment>
<feature type="short sequence motif" description="'KMSKS' region" evidence="9">
    <location>
        <begin position="202"/>
        <end position="206"/>
    </location>
</feature>
<comment type="subcellular location">
    <subcellularLocation>
        <location evidence="9">Cytoplasm</location>
    </subcellularLocation>
</comment>
<comment type="subunit">
    <text evidence="9">Homodimer.</text>
</comment>
<evidence type="ECO:0000256" key="7">
    <source>
        <dbReference type="ARBA" id="ARBA00023146"/>
    </source>
</evidence>
<evidence type="ECO:0000256" key="2">
    <source>
        <dbReference type="ARBA" id="ARBA00022490"/>
    </source>
</evidence>
<evidence type="ECO:0000256" key="6">
    <source>
        <dbReference type="ARBA" id="ARBA00022917"/>
    </source>
</evidence>
<evidence type="ECO:0000313" key="12">
    <source>
        <dbReference type="Proteomes" id="UP000391919"/>
    </source>
</evidence>
<dbReference type="Gene3D" id="1.10.240.10">
    <property type="entry name" value="Tyrosyl-Transfer RNA Synthetase"/>
    <property type="match status" value="1"/>
</dbReference>
<gene>
    <name evidence="11" type="primary">trpS_2</name>
    <name evidence="9" type="synonym">trpS</name>
    <name evidence="11" type="ORF">BpJC7_27420</name>
</gene>
<evidence type="ECO:0000256" key="5">
    <source>
        <dbReference type="ARBA" id="ARBA00022840"/>
    </source>
</evidence>
<comment type="catalytic activity">
    <reaction evidence="8 9">
        <text>tRNA(Trp) + L-tryptophan + ATP = L-tryptophyl-tRNA(Trp) + AMP + diphosphate + H(+)</text>
        <dbReference type="Rhea" id="RHEA:24080"/>
        <dbReference type="Rhea" id="RHEA-COMP:9671"/>
        <dbReference type="Rhea" id="RHEA-COMP:9705"/>
        <dbReference type="ChEBI" id="CHEBI:15378"/>
        <dbReference type="ChEBI" id="CHEBI:30616"/>
        <dbReference type="ChEBI" id="CHEBI:33019"/>
        <dbReference type="ChEBI" id="CHEBI:57912"/>
        <dbReference type="ChEBI" id="CHEBI:78442"/>
        <dbReference type="ChEBI" id="CHEBI:78535"/>
        <dbReference type="ChEBI" id="CHEBI:456215"/>
        <dbReference type="EC" id="6.1.1.2"/>
    </reaction>
</comment>
<name>A0A5J4JJM6_9BACI</name>
<keyword evidence="7 9" id="KW-0030">Aminoacyl-tRNA synthetase</keyword>
<feature type="binding site" evidence="9">
    <location>
        <position position="195"/>
    </location>
    <ligand>
        <name>ATP</name>
        <dbReference type="ChEBI" id="CHEBI:30616"/>
    </ligand>
</feature>
<reference evidence="11 12" key="1">
    <citation type="submission" date="2019-09" db="EMBL/GenBank/DDBJ databases">
        <title>Draft genome sequence of Bacillus sp. JC-7.</title>
        <authorList>
            <person name="Tanaka N."/>
            <person name="Shiwa Y."/>
            <person name="Fujita N."/>
            <person name="Tanasupawat S."/>
        </authorList>
    </citation>
    <scope>NUCLEOTIDE SEQUENCE [LARGE SCALE GENOMIC DNA]</scope>
    <source>
        <strain evidence="11 12">JC-7</strain>
    </source>
</reference>
<dbReference type="GO" id="GO:0005524">
    <property type="term" value="F:ATP binding"/>
    <property type="evidence" value="ECO:0007669"/>
    <property type="project" value="UniProtKB-UniRule"/>
</dbReference>
<keyword evidence="12" id="KW-1185">Reference proteome</keyword>
<dbReference type="PROSITE" id="PS00178">
    <property type="entry name" value="AA_TRNA_LIGASE_I"/>
    <property type="match status" value="1"/>
</dbReference>
<dbReference type="PRINTS" id="PR01039">
    <property type="entry name" value="TRNASYNTHTRP"/>
</dbReference>
<dbReference type="CDD" id="cd00806">
    <property type="entry name" value="TrpRS_core"/>
    <property type="match status" value="1"/>
</dbReference>
<dbReference type="InterPro" id="IPR014729">
    <property type="entry name" value="Rossmann-like_a/b/a_fold"/>
</dbReference>
<dbReference type="HAMAP" id="MF_00140_B">
    <property type="entry name" value="Trp_tRNA_synth_B"/>
    <property type="match status" value="1"/>
</dbReference>
<keyword evidence="4 9" id="KW-0547">Nucleotide-binding</keyword>
<dbReference type="RefSeq" id="WP_151706169.1">
    <property type="nucleotide sequence ID" value="NZ_BKZQ01000048.1"/>
</dbReference>
<dbReference type="GO" id="GO:0005829">
    <property type="term" value="C:cytosol"/>
    <property type="evidence" value="ECO:0007669"/>
    <property type="project" value="TreeGrafter"/>
</dbReference>
<dbReference type="FunFam" id="1.10.240.10:FF:000005">
    <property type="entry name" value="Tryptophan--tRNA ligase"/>
    <property type="match status" value="1"/>
</dbReference>
<organism evidence="11 12">
    <name type="scientific">Weizmannia acidilactici</name>
    <dbReference type="NCBI Taxonomy" id="2607726"/>
    <lineage>
        <taxon>Bacteria</taxon>
        <taxon>Bacillati</taxon>
        <taxon>Bacillota</taxon>
        <taxon>Bacilli</taxon>
        <taxon>Bacillales</taxon>
        <taxon>Bacillaceae</taxon>
        <taxon>Heyndrickxia</taxon>
    </lineage>
</organism>
<dbReference type="EMBL" id="BKZQ01000048">
    <property type="protein sequence ID" value="GER71439.1"/>
    <property type="molecule type" value="Genomic_DNA"/>
</dbReference>
<dbReference type="GO" id="GO:0006436">
    <property type="term" value="P:tryptophanyl-tRNA aminoacylation"/>
    <property type="evidence" value="ECO:0007669"/>
    <property type="project" value="UniProtKB-UniRule"/>
</dbReference>
<comment type="caution">
    <text evidence="11">The sequence shown here is derived from an EMBL/GenBank/DDBJ whole genome shotgun (WGS) entry which is preliminary data.</text>
</comment>
<accession>A0A5J4JJM6</accession>
<proteinExistence type="inferred from homology"/>
<dbReference type="InterPro" id="IPR001412">
    <property type="entry name" value="aa-tRNA-synth_I_CS"/>
</dbReference>
<evidence type="ECO:0000313" key="11">
    <source>
        <dbReference type="EMBL" id="GER71439.1"/>
    </source>
</evidence>
<keyword evidence="3 9" id="KW-0436">Ligase</keyword>
<dbReference type="NCBIfam" id="TIGR00233">
    <property type="entry name" value="trpS"/>
    <property type="match status" value="1"/>
</dbReference>
<dbReference type="FunFam" id="3.40.50.620:FF:000144">
    <property type="entry name" value="Tryptophan--tRNA ligase"/>
    <property type="match status" value="1"/>
</dbReference>
<feature type="binding site" evidence="9">
    <location>
        <begin position="156"/>
        <end position="158"/>
    </location>
    <ligand>
        <name>ATP</name>
        <dbReference type="ChEBI" id="CHEBI:30616"/>
    </ligand>
</feature>
<keyword evidence="2 9" id="KW-0963">Cytoplasm</keyword>
<dbReference type="InterPro" id="IPR002305">
    <property type="entry name" value="aa-tRNA-synth_Ic"/>
</dbReference>
<comment type="function">
    <text evidence="9">Catalyzes the attachment of tryptophan to tRNA(Trp).</text>
</comment>
<dbReference type="GO" id="GO:0004830">
    <property type="term" value="F:tryptophan-tRNA ligase activity"/>
    <property type="evidence" value="ECO:0007669"/>
    <property type="project" value="UniProtKB-UniRule"/>
</dbReference>
<dbReference type="PANTHER" id="PTHR43766">
    <property type="entry name" value="TRYPTOPHAN--TRNA LIGASE, MITOCHONDRIAL"/>
    <property type="match status" value="1"/>
</dbReference>
<evidence type="ECO:0000256" key="3">
    <source>
        <dbReference type="ARBA" id="ARBA00022598"/>
    </source>
</evidence>
<dbReference type="InterPro" id="IPR050203">
    <property type="entry name" value="Trp-tRNA_synthetase"/>
</dbReference>
<feature type="binding site" evidence="9">
    <location>
        <begin position="202"/>
        <end position="206"/>
    </location>
    <ligand>
        <name>ATP</name>
        <dbReference type="ChEBI" id="CHEBI:30616"/>
    </ligand>
</feature>
<evidence type="ECO:0000256" key="9">
    <source>
        <dbReference type="HAMAP-Rule" id="MF_00140"/>
    </source>
</evidence>
<dbReference type="InterPro" id="IPR024109">
    <property type="entry name" value="Trp-tRNA-ligase_bac-type"/>
</dbReference>
<dbReference type="Proteomes" id="UP000391919">
    <property type="component" value="Unassembled WGS sequence"/>
</dbReference>
<sequence>MEGKIVLTGIKPTGDLHIGNYVGAIRPAIELTQEPGVKPVYFIADYHALTTMRDPKELHDRTYEIAAAWIAFGLDPDKVLFYRQSDIPEIFELTWILSCLASKGLLNRAHAYKAKVEENLKAGRDPDTGVNMGFFNYPVLMAADILLFKTDLVPVGKDQIQHVEIARDIAENFNRTYGETFRLPEALIDEATAVIPGLDGRKMSKSYGNVIPLFSDEKTLKKLIFRIKTDSKPPEEPKDPEESTLFHIYRGFAEKEEVEALARRYWEGIGYGEVKNMLFELLNRKLVEPRRIYRELIDDKAKLDKWLAEGAEKAREIARPFMNDIRKKIGRLL</sequence>
<dbReference type="EC" id="6.1.1.2" evidence="9"/>
<feature type="binding site" evidence="9">
    <location>
        <begin position="11"/>
        <end position="13"/>
    </location>
    <ligand>
        <name>ATP</name>
        <dbReference type="ChEBI" id="CHEBI:30616"/>
    </ligand>
</feature>
<feature type="binding site" evidence="9">
    <location>
        <position position="144"/>
    </location>
    <ligand>
        <name>L-tryptophan</name>
        <dbReference type="ChEBI" id="CHEBI:57912"/>
    </ligand>
</feature>
<evidence type="ECO:0000256" key="10">
    <source>
        <dbReference type="RuleBase" id="RU363036"/>
    </source>
</evidence>
<evidence type="ECO:0000256" key="8">
    <source>
        <dbReference type="ARBA" id="ARBA00049929"/>
    </source>
</evidence>
<evidence type="ECO:0000256" key="1">
    <source>
        <dbReference type="ARBA" id="ARBA00005594"/>
    </source>
</evidence>
<dbReference type="AlphaFoldDB" id="A0A5J4JJM6"/>